<evidence type="ECO:0000256" key="1">
    <source>
        <dbReference type="ARBA" id="ARBA00022679"/>
    </source>
</evidence>
<feature type="domain" description="AAA" evidence="8">
    <location>
        <begin position="578"/>
        <end position="688"/>
    </location>
</feature>
<dbReference type="EC" id="2.7.10.2" evidence="9"/>
<dbReference type="RefSeq" id="WP_146399997.1">
    <property type="nucleotide sequence ID" value="NZ_SJPQ01000002.1"/>
</dbReference>
<reference evidence="9 10" key="1">
    <citation type="submission" date="2019-02" db="EMBL/GenBank/DDBJ databases">
        <title>Deep-cultivation of Planctomycetes and their phenomic and genomic characterization uncovers novel biology.</title>
        <authorList>
            <person name="Wiegand S."/>
            <person name="Jogler M."/>
            <person name="Boedeker C."/>
            <person name="Pinto D."/>
            <person name="Vollmers J."/>
            <person name="Rivas-Marin E."/>
            <person name="Kohn T."/>
            <person name="Peeters S.H."/>
            <person name="Heuer A."/>
            <person name="Rast P."/>
            <person name="Oberbeckmann S."/>
            <person name="Bunk B."/>
            <person name="Jeske O."/>
            <person name="Meyerdierks A."/>
            <person name="Storesund J.E."/>
            <person name="Kallscheuer N."/>
            <person name="Luecker S."/>
            <person name="Lage O.M."/>
            <person name="Pohl T."/>
            <person name="Merkel B.J."/>
            <person name="Hornburger P."/>
            <person name="Mueller R.-W."/>
            <person name="Bruemmer F."/>
            <person name="Labrenz M."/>
            <person name="Spormann A.M."/>
            <person name="Op Den Camp H."/>
            <person name="Overmann J."/>
            <person name="Amann R."/>
            <person name="Jetten M.S.M."/>
            <person name="Mascher T."/>
            <person name="Medema M.H."/>
            <person name="Devos D.P."/>
            <person name="Kaster A.-K."/>
            <person name="Ovreas L."/>
            <person name="Rohde M."/>
            <person name="Galperin M.Y."/>
            <person name="Jogler C."/>
        </authorList>
    </citation>
    <scope>NUCLEOTIDE SEQUENCE [LARGE SCALE GENOMIC DNA]</scope>
    <source>
        <strain evidence="9 10">Mal64</strain>
    </source>
</reference>
<dbReference type="AlphaFoldDB" id="A0A5C5ZPK4"/>
<evidence type="ECO:0000313" key="10">
    <source>
        <dbReference type="Proteomes" id="UP000315440"/>
    </source>
</evidence>
<gene>
    <name evidence="9" type="primary">ywqD_2</name>
    <name evidence="9" type="ORF">Mal64_21990</name>
</gene>
<keyword evidence="2" id="KW-0547">Nucleotide-binding</keyword>
<dbReference type="SUPFAM" id="SSF52540">
    <property type="entry name" value="P-loop containing nucleoside triphosphate hydrolases"/>
    <property type="match status" value="1"/>
</dbReference>
<dbReference type="PANTHER" id="PTHR32309">
    <property type="entry name" value="TYROSINE-PROTEIN KINASE"/>
    <property type="match status" value="1"/>
</dbReference>
<keyword evidence="7" id="KW-0812">Transmembrane</keyword>
<keyword evidence="10" id="KW-1185">Reference proteome</keyword>
<keyword evidence="7" id="KW-0472">Membrane</keyword>
<dbReference type="GO" id="GO:0005524">
    <property type="term" value="F:ATP binding"/>
    <property type="evidence" value="ECO:0007669"/>
    <property type="project" value="UniProtKB-KW"/>
</dbReference>
<evidence type="ECO:0000256" key="7">
    <source>
        <dbReference type="SAM" id="Phobius"/>
    </source>
</evidence>
<dbReference type="InterPro" id="IPR025669">
    <property type="entry name" value="AAA_dom"/>
</dbReference>
<dbReference type="CDD" id="cd05387">
    <property type="entry name" value="BY-kinase"/>
    <property type="match status" value="1"/>
</dbReference>
<proteinExistence type="predicted"/>
<protein>
    <submittedName>
        <fullName evidence="9">Tyrosine-protein kinase YwqD</fullName>
        <ecNumber evidence="9">2.7.10.2</ecNumber>
    </submittedName>
</protein>
<evidence type="ECO:0000256" key="5">
    <source>
        <dbReference type="ARBA" id="ARBA00023137"/>
    </source>
</evidence>
<dbReference type="GO" id="GO:0004715">
    <property type="term" value="F:non-membrane spanning protein tyrosine kinase activity"/>
    <property type="evidence" value="ECO:0007669"/>
    <property type="project" value="UniProtKB-EC"/>
</dbReference>
<dbReference type="Gene3D" id="3.40.50.300">
    <property type="entry name" value="P-loop containing nucleotide triphosphate hydrolases"/>
    <property type="match status" value="1"/>
</dbReference>
<organism evidence="9 10">
    <name type="scientific">Pseudobythopirellula maris</name>
    <dbReference type="NCBI Taxonomy" id="2527991"/>
    <lineage>
        <taxon>Bacteria</taxon>
        <taxon>Pseudomonadati</taxon>
        <taxon>Planctomycetota</taxon>
        <taxon>Planctomycetia</taxon>
        <taxon>Pirellulales</taxon>
        <taxon>Lacipirellulaceae</taxon>
        <taxon>Pseudobythopirellula</taxon>
    </lineage>
</organism>
<evidence type="ECO:0000256" key="3">
    <source>
        <dbReference type="ARBA" id="ARBA00022777"/>
    </source>
</evidence>
<evidence type="ECO:0000256" key="4">
    <source>
        <dbReference type="ARBA" id="ARBA00022840"/>
    </source>
</evidence>
<keyword evidence="4" id="KW-0067">ATP-binding</keyword>
<keyword evidence="1 9" id="KW-0808">Transferase</keyword>
<keyword evidence="5" id="KW-0829">Tyrosine-protein kinase</keyword>
<evidence type="ECO:0000313" key="9">
    <source>
        <dbReference type="EMBL" id="TWT88711.1"/>
    </source>
</evidence>
<keyword evidence="6" id="KW-0175">Coiled coil</keyword>
<keyword evidence="7" id="KW-1133">Transmembrane helix</keyword>
<dbReference type="InterPro" id="IPR027417">
    <property type="entry name" value="P-loop_NTPase"/>
</dbReference>
<comment type="caution">
    <text evidence="9">The sequence shown here is derived from an EMBL/GenBank/DDBJ whole genome shotgun (WGS) entry which is preliminary data.</text>
</comment>
<feature type="transmembrane region" description="Helical" evidence="7">
    <location>
        <begin position="66"/>
        <end position="88"/>
    </location>
</feature>
<dbReference type="OrthoDB" id="9775724at2"/>
<evidence type="ECO:0000256" key="2">
    <source>
        <dbReference type="ARBA" id="ARBA00022741"/>
    </source>
</evidence>
<dbReference type="InterPro" id="IPR005702">
    <property type="entry name" value="Wzc-like_C"/>
</dbReference>
<dbReference type="Proteomes" id="UP000315440">
    <property type="component" value="Unassembled WGS sequence"/>
</dbReference>
<feature type="transmembrane region" description="Helical" evidence="7">
    <location>
        <begin position="480"/>
        <end position="501"/>
    </location>
</feature>
<dbReference type="NCBIfam" id="TIGR01007">
    <property type="entry name" value="eps_fam"/>
    <property type="match status" value="1"/>
</dbReference>
<feature type="coiled-coil region" evidence="6">
    <location>
        <begin position="390"/>
        <end position="448"/>
    </location>
</feature>
<dbReference type="EMBL" id="SJPQ01000002">
    <property type="protein sequence ID" value="TWT88711.1"/>
    <property type="molecule type" value="Genomic_DNA"/>
</dbReference>
<sequence length="765" mass="84289">MPENETPQVTPSGAHQAMVETAPHNNQLSTYGPPSAFPGPMGPSPHDVIRGGIDASSLMNSLRRRWMLVLGMSLLLGAATATGLFLVLPESSSATAVYMVESKPVSLLDEKSQQSSKDFGIFKNTQLAWIKSQAVLTTALRDREINSLPMFRDQTDPVAWLSEELQVSFPNNGELLQITLEGSERPEDLKKVVEAVSRAYTQDVLFNERNIRKRPIQILKTNITKLDNQVSEKMKVYYSLAKDTGSSAAYDGGVDPQTRLLMHSVTELQKREAVLKSKLVDAAMKYRMIDEQIKDPSYLESRIDQALAGDPTVSQMQNEMMMYDAQIRMLQTTVKGGSSPDIRRLDRLRQNLSSQIAQYRQQMRAQLAGQNETEPDPYLKAAVTEFSVTRAMLDNELKQVQTEIQTIQEKLLDKAERNTDLMVRQAEIEQLKEVQRGIASKIQNLQVEMDAPERIRPIGADSTGAALAEIREHRNTLQRYLLSALGGLTVFGLTGFGIGYMEFLNRRLNGPDQVDEGLGIRVIGTLPSLAGRKALNPNHPVVAQLTESIDSVRTALMHESTSKRRRLVLVTSAGATEGRTTVASQLAASLARAGRRTLLIDGDMRRPALHTLFSTPLEDGLCEVLRGEAELKDAVRATAAEGLWLLPAGYCDPQAVQALAGDAAQALFQKMREDYDFVIIDGAPVLDMSDSLLFGQHCDGAILSVLRDVSSTPKIHKTAELLKSVGVRLIGSVVNGVPIKTDRRVTQLQKVTPKNGQRKLETADA</sequence>
<evidence type="ECO:0000259" key="8">
    <source>
        <dbReference type="Pfam" id="PF13614"/>
    </source>
</evidence>
<name>A0A5C5ZPK4_9BACT</name>
<accession>A0A5C5ZPK4</accession>
<keyword evidence="3 9" id="KW-0418">Kinase</keyword>
<dbReference type="PANTHER" id="PTHR32309:SF31">
    <property type="entry name" value="CAPSULAR EXOPOLYSACCHARIDE FAMILY"/>
    <property type="match status" value="1"/>
</dbReference>
<evidence type="ECO:0000256" key="6">
    <source>
        <dbReference type="SAM" id="Coils"/>
    </source>
</evidence>
<dbReference type="Pfam" id="PF13614">
    <property type="entry name" value="AAA_31"/>
    <property type="match status" value="1"/>
</dbReference>
<dbReference type="InterPro" id="IPR050445">
    <property type="entry name" value="Bact_polysacc_biosynth/exp"/>
</dbReference>